<evidence type="ECO:0000313" key="4">
    <source>
        <dbReference type="Proteomes" id="UP000678393"/>
    </source>
</evidence>
<keyword evidence="4" id="KW-1185">Reference proteome</keyword>
<feature type="region of interest" description="Disordered" evidence="1">
    <location>
        <begin position="50"/>
        <end position="86"/>
    </location>
</feature>
<name>A0A8S4A110_9EUPU</name>
<dbReference type="Proteomes" id="UP000678393">
    <property type="component" value="Unassembled WGS sequence"/>
</dbReference>
<comment type="caution">
    <text evidence="3">The sequence shown here is derived from an EMBL/GenBank/DDBJ whole genome shotgun (WGS) entry which is preliminary data.</text>
</comment>
<feature type="non-terminal residue" evidence="3">
    <location>
        <position position="158"/>
    </location>
</feature>
<protein>
    <submittedName>
        <fullName evidence="3">Uncharacterized protein</fullName>
    </submittedName>
</protein>
<sequence>ELTCNAQTTSFNGVLQVRFFRCSRPRRGHRPHTQEYVGFREVQLNILTNPNERHKTSTEGELVSLSTRDLSKSQTGSNLDSASTRSSSADIEHHSLGRQIQVLTCLFLAIILLLVGFIISQTNEVWFAATIGGVTTWTFAVMCYTLSCVLFIRLLTLR</sequence>
<evidence type="ECO:0000313" key="3">
    <source>
        <dbReference type="EMBL" id="CAG5135553.1"/>
    </source>
</evidence>
<gene>
    <name evidence="3" type="ORF">CUNI_LOCUS21111</name>
</gene>
<proteinExistence type="predicted"/>
<keyword evidence="2" id="KW-0472">Membrane</keyword>
<dbReference type="AlphaFoldDB" id="A0A8S4A110"/>
<evidence type="ECO:0000256" key="1">
    <source>
        <dbReference type="SAM" id="MobiDB-lite"/>
    </source>
</evidence>
<keyword evidence="2" id="KW-0812">Transmembrane</keyword>
<keyword evidence="2" id="KW-1133">Transmembrane helix</keyword>
<dbReference type="EMBL" id="CAJHNH020008423">
    <property type="protein sequence ID" value="CAG5135553.1"/>
    <property type="molecule type" value="Genomic_DNA"/>
</dbReference>
<feature type="transmembrane region" description="Helical" evidence="2">
    <location>
        <begin position="100"/>
        <end position="119"/>
    </location>
</feature>
<accession>A0A8S4A110</accession>
<feature type="transmembrane region" description="Helical" evidence="2">
    <location>
        <begin position="125"/>
        <end position="152"/>
    </location>
</feature>
<feature type="compositionally biased region" description="Polar residues" evidence="1">
    <location>
        <begin position="64"/>
        <end position="86"/>
    </location>
</feature>
<reference evidence="3" key="1">
    <citation type="submission" date="2021-04" db="EMBL/GenBank/DDBJ databases">
        <authorList>
            <consortium name="Molecular Ecology Group"/>
        </authorList>
    </citation>
    <scope>NUCLEOTIDE SEQUENCE</scope>
</reference>
<dbReference type="OrthoDB" id="6094365at2759"/>
<organism evidence="3 4">
    <name type="scientific">Candidula unifasciata</name>
    <dbReference type="NCBI Taxonomy" id="100452"/>
    <lineage>
        <taxon>Eukaryota</taxon>
        <taxon>Metazoa</taxon>
        <taxon>Spiralia</taxon>
        <taxon>Lophotrochozoa</taxon>
        <taxon>Mollusca</taxon>
        <taxon>Gastropoda</taxon>
        <taxon>Heterobranchia</taxon>
        <taxon>Euthyneura</taxon>
        <taxon>Panpulmonata</taxon>
        <taxon>Eupulmonata</taxon>
        <taxon>Stylommatophora</taxon>
        <taxon>Helicina</taxon>
        <taxon>Helicoidea</taxon>
        <taxon>Geomitridae</taxon>
        <taxon>Candidula</taxon>
    </lineage>
</organism>
<evidence type="ECO:0000256" key="2">
    <source>
        <dbReference type="SAM" id="Phobius"/>
    </source>
</evidence>